<dbReference type="InterPro" id="IPR005662">
    <property type="entry name" value="GTPase_Era-like"/>
</dbReference>
<dbReference type="NCBIfam" id="TIGR00436">
    <property type="entry name" value="era"/>
    <property type="match status" value="1"/>
</dbReference>
<dbReference type="AlphaFoldDB" id="A0A8J6NAJ8"/>
<dbReference type="FunFam" id="3.30.300.20:FF:000003">
    <property type="entry name" value="GTPase Era"/>
    <property type="match status" value="1"/>
</dbReference>
<accession>A0A8J6NAJ8</accession>
<dbReference type="InterPro" id="IPR030388">
    <property type="entry name" value="G_ERA_dom"/>
</dbReference>
<dbReference type="GO" id="GO:0070181">
    <property type="term" value="F:small ribosomal subunit rRNA binding"/>
    <property type="evidence" value="ECO:0007669"/>
    <property type="project" value="UniProtKB-UniRule"/>
</dbReference>
<comment type="subcellular location">
    <subcellularLocation>
        <location evidence="7">Cytoplasm</location>
    </subcellularLocation>
    <subcellularLocation>
        <location evidence="7">Cell membrane</location>
        <topology evidence="7">Peripheral membrane protein</topology>
    </subcellularLocation>
</comment>
<feature type="region of interest" description="G3" evidence="8">
    <location>
        <begin position="64"/>
        <end position="67"/>
    </location>
</feature>
<feature type="binding site" evidence="7">
    <location>
        <begin position="17"/>
        <end position="24"/>
    </location>
    <ligand>
        <name>GTP</name>
        <dbReference type="ChEBI" id="CHEBI:37565"/>
    </ligand>
</feature>
<dbReference type="PROSITE" id="PS50823">
    <property type="entry name" value="KH_TYPE_2"/>
    <property type="match status" value="1"/>
</dbReference>
<evidence type="ECO:0000256" key="5">
    <source>
        <dbReference type="ARBA" id="ARBA00022884"/>
    </source>
</evidence>
<evidence type="ECO:0000259" key="11">
    <source>
        <dbReference type="PROSITE" id="PS51713"/>
    </source>
</evidence>
<dbReference type="InterPro" id="IPR015946">
    <property type="entry name" value="KH_dom-like_a/b"/>
</dbReference>
<evidence type="ECO:0000259" key="10">
    <source>
        <dbReference type="PROSITE" id="PS50823"/>
    </source>
</evidence>
<dbReference type="GO" id="GO:0000028">
    <property type="term" value="P:ribosomal small subunit assembly"/>
    <property type="evidence" value="ECO:0007669"/>
    <property type="project" value="TreeGrafter"/>
</dbReference>
<comment type="caution">
    <text evidence="12">The sequence shown here is derived from an EMBL/GenBank/DDBJ whole genome shotgun (WGS) entry which is preliminary data.</text>
</comment>
<dbReference type="PROSITE" id="PS51713">
    <property type="entry name" value="G_ERA"/>
    <property type="match status" value="1"/>
</dbReference>
<dbReference type="NCBIfam" id="TIGR00231">
    <property type="entry name" value="small_GTP"/>
    <property type="match status" value="1"/>
</dbReference>
<dbReference type="InterPro" id="IPR005225">
    <property type="entry name" value="Small_GTP-bd"/>
</dbReference>
<evidence type="ECO:0000313" key="13">
    <source>
        <dbReference type="Proteomes" id="UP000599024"/>
    </source>
</evidence>
<keyword evidence="7" id="KW-0699">rRNA-binding</keyword>
<name>A0A8J6NAJ8_9BACT</name>
<keyword evidence="7" id="KW-0963">Cytoplasm</keyword>
<feature type="region of interest" description="G5" evidence="8">
    <location>
        <begin position="160"/>
        <end position="162"/>
    </location>
</feature>
<evidence type="ECO:0000256" key="3">
    <source>
        <dbReference type="ARBA" id="ARBA00022517"/>
    </source>
</evidence>
<keyword evidence="7" id="KW-0472">Membrane</keyword>
<comment type="similarity">
    <text evidence="1 7 8 9">Belongs to the TRAFAC class TrmE-Era-EngA-EngB-Septin-like GTPase superfamily. Era GTPase family.</text>
</comment>
<dbReference type="GO" id="GO:0005525">
    <property type="term" value="F:GTP binding"/>
    <property type="evidence" value="ECO:0007669"/>
    <property type="project" value="UniProtKB-UniRule"/>
</dbReference>
<dbReference type="GO" id="GO:0005829">
    <property type="term" value="C:cytosol"/>
    <property type="evidence" value="ECO:0007669"/>
    <property type="project" value="TreeGrafter"/>
</dbReference>
<reference evidence="12 13" key="1">
    <citation type="submission" date="2020-08" db="EMBL/GenBank/DDBJ databases">
        <title>Bridging the membrane lipid divide: bacteria of the FCB group superphylum have the potential to synthesize archaeal ether lipids.</title>
        <authorList>
            <person name="Villanueva L."/>
            <person name="Von Meijenfeldt F.A.B."/>
            <person name="Westbye A.B."/>
            <person name="Yadav S."/>
            <person name="Hopmans E.C."/>
            <person name="Dutilh B.E."/>
            <person name="Sinninghe Damste J.S."/>
        </authorList>
    </citation>
    <scope>NUCLEOTIDE SEQUENCE [LARGE SCALE GENOMIC DNA]</scope>
    <source>
        <strain evidence="12">NIOZ-UU81</strain>
    </source>
</reference>
<dbReference type="SUPFAM" id="SSF54814">
    <property type="entry name" value="Prokaryotic type KH domain (KH-domain type II)"/>
    <property type="match status" value="1"/>
</dbReference>
<dbReference type="InterPro" id="IPR027417">
    <property type="entry name" value="P-loop_NTPase"/>
</dbReference>
<dbReference type="NCBIfam" id="NF000908">
    <property type="entry name" value="PRK00089.1"/>
    <property type="match status" value="1"/>
</dbReference>
<dbReference type="PANTHER" id="PTHR42698">
    <property type="entry name" value="GTPASE ERA"/>
    <property type="match status" value="1"/>
</dbReference>
<dbReference type="Pfam" id="PF01926">
    <property type="entry name" value="MMR_HSR1"/>
    <property type="match status" value="1"/>
</dbReference>
<feature type="domain" description="Era-type G" evidence="11">
    <location>
        <begin position="9"/>
        <end position="181"/>
    </location>
</feature>
<feature type="domain" description="KH type-2" evidence="10">
    <location>
        <begin position="212"/>
        <end position="290"/>
    </location>
</feature>
<proteinExistence type="inferred from homology"/>
<evidence type="ECO:0000313" key="12">
    <source>
        <dbReference type="EMBL" id="MBC8208399.1"/>
    </source>
</evidence>
<dbReference type="CDD" id="cd22534">
    <property type="entry name" value="KH-II_Era"/>
    <property type="match status" value="1"/>
</dbReference>
<keyword evidence="7" id="KW-1003">Cell membrane</keyword>
<dbReference type="PANTHER" id="PTHR42698:SF1">
    <property type="entry name" value="GTPASE ERA, MITOCHONDRIAL"/>
    <property type="match status" value="1"/>
</dbReference>
<feature type="region of interest" description="G1" evidence="8">
    <location>
        <begin position="17"/>
        <end position="24"/>
    </location>
</feature>
<feature type="binding site" evidence="7">
    <location>
        <begin position="131"/>
        <end position="134"/>
    </location>
    <ligand>
        <name>GTP</name>
        <dbReference type="ChEBI" id="CHEBI:37565"/>
    </ligand>
</feature>
<evidence type="ECO:0000256" key="4">
    <source>
        <dbReference type="ARBA" id="ARBA00022741"/>
    </source>
</evidence>
<dbReference type="InterPro" id="IPR004044">
    <property type="entry name" value="KH_dom_type_2"/>
</dbReference>
<evidence type="ECO:0000256" key="8">
    <source>
        <dbReference type="PROSITE-ProRule" id="PRU01050"/>
    </source>
</evidence>
<feature type="region of interest" description="G2" evidence="8">
    <location>
        <begin position="43"/>
        <end position="47"/>
    </location>
</feature>
<dbReference type="EMBL" id="JACNLK010000037">
    <property type="protein sequence ID" value="MBC8208399.1"/>
    <property type="molecule type" value="Genomic_DNA"/>
</dbReference>
<feature type="region of interest" description="G4" evidence="8">
    <location>
        <begin position="131"/>
        <end position="134"/>
    </location>
</feature>
<dbReference type="GO" id="GO:0003924">
    <property type="term" value="F:GTPase activity"/>
    <property type="evidence" value="ECO:0007669"/>
    <property type="project" value="UniProtKB-UniRule"/>
</dbReference>
<keyword evidence="6 7" id="KW-0342">GTP-binding</keyword>
<dbReference type="CDD" id="cd04163">
    <property type="entry name" value="Era"/>
    <property type="match status" value="1"/>
</dbReference>
<keyword evidence="3 7" id="KW-0690">Ribosome biogenesis</keyword>
<evidence type="ECO:0000256" key="9">
    <source>
        <dbReference type="RuleBase" id="RU003761"/>
    </source>
</evidence>
<evidence type="ECO:0000256" key="1">
    <source>
        <dbReference type="ARBA" id="ARBA00007921"/>
    </source>
</evidence>
<dbReference type="InterPro" id="IPR006073">
    <property type="entry name" value="GTP-bd"/>
</dbReference>
<comment type="subunit">
    <text evidence="7">Monomer.</text>
</comment>
<evidence type="ECO:0000256" key="7">
    <source>
        <dbReference type="HAMAP-Rule" id="MF_00367"/>
    </source>
</evidence>
<protein>
    <recommendedName>
        <fullName evidence="2 7">GTPase Era</fullName>
    </recommendedName>
</protein>
<dbReference type="InterPro" id="IPR009019">
    <property type="entry name" value="KH_sf_prok-type"/>
</dbReference>
<evidence type="ECO:0000256" key="2">
    <source>
        <dbReference type="ARBA" id="ARBA00020484"/>
    </source>
</evidence>
<dbReference type="SUPFAM" id="SSF52540">
    <property type="entry name" value="P-loop containing nucleoside triphosphate hydrolases"/>
    <property type="match status" value="1"/>
</dbReference>
<keyword evidence="5 7" id="KW-0694">RNA-binding</keyword>
<dbReference type="Proteomes" id="UP000599024">
    <property type="component" value="Unassembled WGS sequence"/>
</dbReference>
<dbReference type="GO" id="GO:0043024">
    <property type="term" value="F:ribosomal small subunit binding"/>
    <property type="evidence" value="ECO:0007669"/>
    <property type="project" value="TreeGrafter"/>
</dbReference>
<dbReference type="Gene3D" id="3.40.50.300">
    <property type="entry name" value="P-loop containing nucleotide triphosphate hydrolases"/>
    <property type="match status" value="1"/>
</dbReference>
<organism evidence="12 13">
    <name type="scientific">Candidatus Desulfatifera sulfidica</name>
    <dbReference type="NCBI Taxonomy" id="2841691"/>
    <lineage>
        <taxon>Bacteria</taxon>
        <taxon>Pseudomonadati</taxon>
        <taxon>Thermodesulfobacteriota</taxon>
        <taxon>Desulfobulbia</taxon>
        <taxon>Desulfobulbales</taxon>
        <taxon>Desulfobulbaceae</taxon>
        <taxon>Candidatus Desulfatifera</taxon>
    </lineage>
</organism>
<feature type="binding site" evidence="7">
    <location>
        <begin position="64"/>
        <end position="68"/>
    </location>
    <ligand>
        <name>GTP</name>
        <dbReference type="ChEBI" id="CHEBI:37565"/>
    </ligand>
</feature>
<dbReference type="HAMAP" id="MF_00367">
    <property type="entry name" value="GTPase_Era"/>
    <property type="match status" value="1"/>
</dbReference>
<dbReference type="Gene3D" id="3.30.300.20">
    <property type="match status" value="1"/>
</dbReference>
<sequence>MELSGKPVHSGMVAIVGPPNAGKSTLMNYLLGQKISIVTPKPQTTRNRIMGVVNGDDYQVVFLDTPGLHRARQPLNQEMVRIAMESLTGVDAVVYMIDVSLPLPETKRAELGKEIEEQMQEVESPVILVLNKVDLLDKDQLLAMIDGYSKFYPFHAIFPIAALHGDGTNRLLKEIVSLLPMGPRYFPEDIPTDATERFLVTEMIREKVFLLTGQEIPYSTAVQIESFKEDEARGLITIHAAIVLERDSQKGIVIGKGGKKLKQIGTAARVDIEEMLGSRVLLKLWVKIRKNWSQDERFLRELGF</sequence>
<dbReference type="Pfam" id="PF07650">
    <property type="entry name" value="KH_2"/>
    <property type="match status" value="1"/>
</dbReference>
<evidence type="ECO:0000256" key="6">
    <source>
        <dbReference type="ARBA" id="ARBA00023134"/>
    </source>
</evidence>
<gene>
    <name evidence="7 12" type="primary">era</name>
    <name evidence="12" type="ORF">H8E79_04430</name>
</gene>
<dbReference type="GO" id="GO:0005886">
    <property type="term" value="C:plasma membrane"/>
    <property type="evidence" value="ECO:0007669"/>
    <property type="project" value="UniProtKB-SubCell"/>
</dbReference>
<keyword evidence="4 7" id="KW-0547">Nucleotide-binding</keyword>
<comment type="function">
    <text evidence="7">An essential GTPase that binds both GDP and GTP, with rapid nucleotide exchange. Plays a role in 16S rRNA processing and 30S ribosomal subunit biogenesis and possibly also in cell cycle regulation and energy metabolism.</text>
</comment>